<evidence type="ECO:0000313" key="2">
    <source>
        <dbReference type="EMBL" id="CAG5018079.1"/>
    </source>
</evidence>
<reference evidence="2" key="1">
    <citation type="submission" date="2021-04" db="EMBL/GenBank/DDBJ databases">
        <authorList>
            <person name="Rodrigo-Torres L."/>
            <person name="Arahal R. D."/>
            <person name="Lucena T."/>
        </authorList>
    </citation>
    <scope>NUCLEOTIDE SEQUENCE</scope>
    <source>
        <strain evidence="2">CECT 9275</strain>
    </source>
</reference>
<sequence length="163" mass="17313">MRKLAFMGVFLLVAAMGCKDDDDETETPTPVLPELKVTSTLAGTTAIPANPSTATGEVEGTLDQETRILKLNVMYSDSAMSDTTASDSLMPFVPTAWHIYKASADSLGTSVINLGTTFTSPFAFTDTLTADQVTDLKAGNYYLNIGTAKYPNGEVRGKLTAAE</sequence>
<evidence type="ECO:0000313" key="3">
    <source>
        <dbReference type="Proteomes" id="UP000680038"/>
    </source>
</evidence>
<name>A0A916NE82_9BACT</name>
<keyword evidence="3" id="KW-1185">Reference proteome</keyword>
<dbReference type="AlphaFoldDB" id="A0A916NE82"/>
<dbReference type="PROSITE" id="PS50933">
    <property type="entry name" value="CHRD"/>
    <property type="match status" value="1"/>
</dbReference>
<dbReference type="RefSeq" id="WP_215242234.1">
    <property type="nucleotide sequence ID" value="NZ_CAJRAF010000004.1"/>
</dbReference>
<dbReference type="Pfam" id="PF07452">
    <property type="entry name" value="CHRD"/>
    <property type="match status" value="1"/>
</dbReference>
<evidence type="ECO:0000259" key="1">
    <source>
        <dbReference type="PROSITE" id="PS50933"/>
    </source>
</evidence>
<proteinExistence type="predicted"/>
<comment type="caution">
    <text evidence="2">The sequence shown here is derived from an EMBL/GenBank/DDBJ whole genome shotgun (WGS) entry which is preliminary data.</text>
</comment>
<dbReference type="EMBL" id="CAJRAF010000004">
    <property type="protein sequence ID" value="CAG5018079.1"/>
    <property type="molecule type" value="Genomic_DNA"/>
</dbReference>
<protein>
    <recommendedName>
        <fullName evidence="1">CHRD domain-containing protein</fullName>
    </recommendedName>
</protein>
<dbReference type="PROSITE" id="PS51257">
    <property type="entry name" value="PROKAR_LIPOPROTEIN"/>
    <property type="match status" value="1"/>
</dbReference>
<dbReference type="InterPro" id="IPR010895">
    <property type="entry name" value="CHRD"/>
</dbReference>
<organism evidence="2 3">
    <name type="scientific">Dyadobacter helix</name>
    <dbReference type="NCBI Taxonomy" id="2822344"/>
    <lineage>
        <taxon>Bacteria</taxon>
        <taxon>Pseudomonadati</taxon>
        <taxon>Bacteroidota</taxon>
        <taxon>Cytophagia</taxon>
        <taxon>Cytophagales</taxon>
        <taxon>Spirosomataceae</taxon>
        <taxon>Dyadobacter</taxon>
    </lineage>
</organism>
<dbReference type="Proteomes" id="UP000680038">
    <property type="component" value="Unassembled WGS sequence"/>
</dbReference>
<accession>A0A916NE82</accession>
<gene>
    <name evidence="2" type="ORF">DYBT9275_05919</name>
</gene>
<dbReference type="SMART" id="SM00754">
    <property type="entry name" value="CHRD"/>
    <property type="match status" value="1"/>
</dbReference>
<feature type="domain" description="CHRD" evidence="1">
    <location>
        <begin position="33"/>
        <end position="163"/>
    </location>
</feature>